<protein>
    <submittedName>
        <fullName evidence="2">Transcriptional regulator</fullName>
    </submittedName>
</protein>
<dbReference type="OrthoDB" id="2224162at2"/>
<evidence type="ECO:0000259" key="1">
    <source>
        <dbReference type="PROSITE" id="PS50943"/>
    </source>
</evidence>
<dbReference type="InterPro" id="IPR001387">
    <property type="entry name" value="Cro/C1-type_HTH"/>
</dbReference>
<dbReference type="InterPro" id="IPR010982">
    <property type="entry name" value="Lambda_DNA-bd_dom_sf"/>
</dbReference>
<dbReference type="EMBL" id="CP018867">
    <property type="protein sequence ID" value="AUI72127.1"/>
    <property type="molecule type" value="Genomic_DNA"/>
</dbReference>
<dbReference type="CDD" id="cd00093">
    <property type="entry name" value="HTH_XRE"/>
    <property type="match status" value="1"/>
</dbReference>
<dbReference type="AlphaFoldDB" id="A0A2K9HK75"/>
<gene>
    <name evidence="2" type="ORF">LA20249_08010</name>
</gene>
<sequence length="92" mass="10338">MELGTSINNLLKKELKNPEFKREYEAENGKLESAYAVYKAREEMGWTQAKLAKRADVPRSTVSSIESGNNTTIETLNKLAFAMGKKLSINIK</sequence>
<name>A0A2K9HK75_9LACO</name>
<proteinExistence type="predicted"/>
<dbReference type="PROSITE" id="PS50943">
    <property type="entry name" value="HTH_CROC1"/>
    <property type="match status" value="1"/>
</dbReference>
<organism evidence="2 3">
    <name type="scientific">Companilactobacillus alimentarius DSM 20249</name>
    <dbReference type="NCBI Taxonomy" id="1423720"/>
    <lineage>
        <taxon>Bacteria</taxon>
        <taxon>Bacillati</taxon>
        <taxon>Bacillota</taxon>
        <taxon>Bacilli</taxon>
        <taxon>Lactobacillales</taxon>
        <taxon>Lactobacillaceae</taxon>
        <taxon>Companilactobacillus</taxon>
    </lineage>
</organism>
<keyword evidence="3" id="KW-1185">Reference proteome</keyword>
<dbReference type="SMART" id="SM00530">
    <property type="entry name" value="HTH_XRE"/>
    <property type="match status" value="1"/>
</dbReference>
<dbReference type="Pfam" id="PF01381">
    <property type="entry name" value="HTH_3"/>
    <property type="match status" value="1"/>
</dbReference>
<dbReference type="KEGG" id="lali:LA20249_08010"/>
<evidence type="ECO:0000313" key="3">
    <source>
        <dbReference type="Proteomes" id="UP000234653"/>
    </source>
</evidence>
<dbReference type="SUPFAM" id="SSF47413">
    <property type="entry name" value="lambda repressor-like DNA-binding domains"/>
    <property type="match status" value="1"/>
</dbReference>
<dbReference type="Gene3D" id="1.10.260.40">
    <property type="entry name" value="lambda repressor-like DNA-binding domains"/>
    <property type="match status" value="1"/>
</dbReference>
<accession>A0A2K9HK75</accession>
<dbReference type="GO" id="GO:0003677">
    <property type="term" value="F:DNA binding"/>
    <property type="evidence" value="ECO:0007669"/>
    <property type="project" value="InterPro"/>
</dbReference>
<reference evidence="2 3" key="1">
    <citation type="submission" date="2016-12" db="EMBL/GenBank/DDBJ databases">
        <title>The whole genome sequencing and assembly of Lactobacillus alimentarius DSM 20249T strain.</title>
        <authorList>
            <person name="Lee Y.-J."/>
            <person name="Yi H."/>
            <person name="Bahn Y.-S."/>
            <person name="Kim J.F."/>
            <person name="Lee D.-W."/>
        </authorList>
    </citation>
    <scope>NUCLEOTIDE SEQUENCE [LARGE SCALE GENOMIC DNA]</scope>
    <source>
        <strain evidence="2 3">DSM 20249</strain>
    </source>
</reference>
<evidence type="ECO:0000313" key="2">
    <source>
        <dbReference type="EMBL" id="AUI72127.1"/>
    </source>
</evidence>
<dbReference type="Proteomes" id="UP000234653">
    <property type="component" value="Chromosome"/>
</dbReference>
<dbReference type="STRING" id="1423720.FC67_GL001422"/>
<dbReference type="RefSeq" id="WP_057737420.1">
    <property type="nucleotide sequence ID" value="NZ_AZDQ01000005.1"/>
</dbReference>
<feature type="domain" description="HTH cro/C1-type" evidence="1">
    <location>
        <begin position="37"/>
        <end position="90"/>
    </location>
</feature>